<dbReference type="Pfam" id="PF00384">
    <property type="entry name" value="Molybdopterin"/>
    <property type="match status" value="1"/>
</dbReference>
<dbReference type="InterPro" id="IPR006657">
    <property type="entry name" value="MoPterin_dinucl-bd_dom"/>
</dbReference>
<evidence type="ECO:0000256" key="1">
    <source>
        <dbReference type="ARBA" id="ARBA00010312"/>
    </source>
</evidence>
<evidence type="ECO:0000259" key="5">
    <source>
        <dbReference type="PROSITE" id="PS51085"/>
    </source>
</evidence>
<dbReference type="Pfam" id="PF00175">
    <property type="entry name" value="NAD_binding_1"/>
    <property type="match status" value="1"/>
</dbReference>
<feature type="domain" description="FAD-binding FR-type" evidence="6">
    <location>
        <begin position="797"/>
        <end position="914"/>
    </location>
</feature>
<dbReference type="InterPro" id="IPR037949">
    <property type="entry name" value="MopB_CT_Acetylene-hydratase"/>
</dbReference>
<dbReference type="PROSITE" id="PS51085">
    <property type="entry name" value="2FE2S_FER_2"/>
    <property type="match status" value="1"/>
</dbReference>
<dbReference type="InterPro" id="IPR008333">
    <property type="entry name" value="Cbr1-like_FAD-bd_dom"/>
</dbReference>
<reference evidence="8 9" key="1">
    <citation type="submission" date="2017-09" db="EMBL/GenBank/DDBJ databases">
        <authorList>
            <person name="Ehlers B."/>
            <person name="Leendertz F.H."/>
        </authorList>
    </citation>
    <scope>NUCLEOTIDE SEQUENCE [LARGE SCALE GENOMIC DNA]</scope>
    <source>
        <strain evidence="8 9">DSM 18289</strain>
    </source>
</reference>
<protein>
    <submittedName>
        <fullName evidence="8">Molybdopterin oxidoreductase Fe4S4 domain-containing protein</fullName>
    </submittedName>
</protein>
<dbReference type="Gene3D" id="3.40.50.80">
    <property type="entry name" value="Nucleotide-binding domain of ferredoxin-NADP reductase (FNR) module"/>
    <property type="match status" value="1"/>
</dbReference>
<dbReference type="PRINTS" id="PR00406">
    <property type="entry name" value="CYTB5RDTASE"/>
</dbReference>
<dbReference type="InterPro" id="IPR017927">
    <property type="entry name" value="FAD-bd_FR_type"/>
</dbReference>
<dbReference type="PANTHER" id="PTHR43742:SF6">
    <property type="entry name" value="OXIDOREDUCTASE YYAE-RELATED"/>
    <property type="match status" value="1"/>
</dbReference>
<name>A0A285PF78_9HYPH</name>
<dbReference type="RefSeq" id="WP_097154724.1">
    <property type="nucleotide sequence ID" value="NZ_OBEL01000004.1"/>
</dbReference>
<dbReference type="InterPro" id="IPR017938">
    <property type="entry name" value="Riboflavin_synthase-like_b-brl"/>
</dbReference>
<keyword evidence="9" id="KW-1185">Reference proteome</keyword>
<comment type="similarity">
    <text evidence="1">Belongs to the prokaryotic molybdopterin-containing oxidoreductase family.</text>
</comment>
<feature type="domain" description="2Fe-2S ferredoxin-type" evidence="5">
    <location>
        <begin position="1063"/>
        <end position="1144"/>
    </location>
</feature>
<dbReference type="Gene3D" id="3.30.200.210">
    <property type="match status" value="1"/>
</dbReference>
<evidence type="ECO:0000313" key="8">
    <source>
        <dbReference type="EMBL" id="SNZ20375.1"/>
    </source>
</evidence>
<dbReference type="InterPro" id="IPR006963">
    <property type="entry name" value="Mopterin_OxRdtase_4Fe-4S_dom"/>
</dbReference>
<dbReference type="SUPFAM" id="SSF52343">
    <property type="entry name" value="Ferredoxin reductase-like, C-terminal NADP-linked domain"/>
    <property type="match status" value="1"/>
</dbReference>
<dbReference type="Proteomes" id="UP000219439">
    <property type="component" value="Unassembled WGS sequence"/>
</dbReference>
<dbReference type="EMBL" id="OBEL01000004">
    <property type="protein sequence ID" value="SNZ20375.1"/>
    <property type="molecule type" value="Genomic_DNA"/>
</dbReference>
<dbReference type="GO" id="GO:0051536">
    <property type="term" value="F:iron-sulfur cluster binding"/>
    <property type="evidence" value="ECO:0007669"/>
    <property type="project" value="UniProtKB-KW"/>
</dbReference>
<dbReference type="InterPro" id="IPR001433">
    <property type="entry name" value="OxRdtase_FAD/NAD-bd"/>
</dbReference>
<dbReference type="Gene3D" id="3.40.50.740">
    <property type="match status" value="1"/>
</dbReference>
<dbReference type="SUPFAM" id="SSF63380">
    <property type="entry name" value="Riboflavin synthase domain-like"/>
    <property type="match status" value="1"/>
</dbReference>
<dbReference type="SUPFAM" id="SSF54292">
    <property type="entry name" value="2Fe-2S ferredoxin-like"/>
    <property type="match status" value="1"/>
</dbReference>
<dbReference type="GO" id="GO:0043546">
    <property type="term" value="F:molybdopterin cofactor binding"/>
    <property type="evidence" value="ECO:0007669"/>
    <property type="project" value="InterPro"/>
</dbReference>
<dbReference type="Gene3D" id="2.40.40.20">
    <property type="match status" value="1"/>
</dbReference>
<keyword evidence="4" id="KW-0411">Iron-sulfur</keyword>
<dbReference type="Gene3D" id="3.10.20.30">
    <property type="match status" value="1"/>
</dbReference>
<dbReference type="Gene3D" id="3.40.228.10">
    <property type="entry name" value="Dimethylsulfoxide Reductase, domain 2"/>
    <property type="match status" value="1"/>
</dbReference>
<evidence type="ECO:0000259" key="7">
    <source>
        <dbReference type="PROSITE" id="PS51669"/>
    </source>
</evidence>
<dbReference type="AlphaFoldDB" id="A0A285PF78"/>
<dbReference type="SUPFAM" id="SSF50692">
    <property type="entry name" value="ADC-like"/>
    <property type="match status" value="1"/>
</dbReference>
<dbReference type="InterPro" id="IPR036010">
    <property type="entry name" value="2Fe-2S_ferredoxin-like_sf"/>
</dbReference>
<dbReference type="CDD" id="cd00207">
    <property type="entry name" value="fer2"/>
    <property type="match status" value="1"/>
</dbReference>
<evidence type="ECO:0000256" key="3">
    <source>
        <dbReference type="ARBA" id="ARBA00023004"/>
    </source>
</evidence>
<dbReference type="Pfam" id="PF01568">
    <property type="entry name" value="Molydop_binding"/>
    <property type="match status" value="1"/>
</dbReference>
<organism evidence="8 9">
    <name type="scientific">Cohaesibacter gelatinilyticus</name>
    <dbReference type="NCBI Taxonomy" id="372072"/>
    <lineage>
        <taxon>Bacteria</taxon>
        <taxon>Pseudomonadati</taxon>
        <taxon>Pseudomonadota</taxon>
        <taxon>Alphaproteobacteria</taxon>
        <taxon>Hyphomicrobiales</taxon>
        <taxon>Cohaesibacteraceae</taxon>
    </lineage>
</organism>
<dbReference type="GO" id="GO:0046872">
    <property type="term" value="F:metal ion binding"/>
    <property type="evidence" value="ECO:0007669"/>
    <property type="project" value="UniProtKB-KW"/>
</dbReference>
<feature type="domain" description="4Fe-4S Mo/W bis-MGD-type" evidence="7">
    <location>
        <begin position="6"/>
        <end position="61"/>
    </location>
</feature>
<dbReference type="Pfam" id="PF04879">
    <property type="entry name" value="Molybdop_Fe4S4"/>
    <property type="match status" value="1"/>
</dbReference>
<dbReference type="InterPro" id="IPR001041">
    <property type="entry name" value="2Fe-2S_ferredoxin-type"/>
</dbReference>
<sequence length="1144" mass="126762">MPLSTKDEIDGFCCLCRSRCGAKFKVLDGKLIAAIPAPDHPTGKALCLKGKAAPEIWDNSDRLLYPLRRTNPKSEFDPGWERVSWETALADIAAQLDEIRSNHGAEAVGFGVTTPSGTPISDSIEWIERFIRLFGSPNTVYGTEICNWHKDHAHRFTYGSGILYPDYKNADAILLWGFNPSAVWLDQATQIAEARAQGTKIISVDPRKAGYALAADHWLRVMPGRDGPLALGLGNLLIERGAYDADFLARWSNASLLVRDDTGEFLREKDLSDIADAKRYVAVSNDGGFVFYDPISKTFDTPHDSLDLHAKIKVETNSGCISCRSAFLHYMDACAQWPVERVSEETTIPVQDILNASETLIRADRVAYYCWSGVGQHVDATQTDRAIALLMALKGGYDRFGGNVAYSKHPMNNVSGFDLFPDGQIEKALGYEERPLGPPSQGWIAARDLYRAILEEKPYKIRALIGFGSNMSVSHGDTEMAVTALEALDFHVQIDSVETPTARFADYLLPANTPWEREALRNGFEVSQEAESLIQLRPAVVASKGETRSDVEIVFDLAVRLGMGDAFFDGNIDAARAWQLLPSKLTLGDLRAQPKGICRPLSFRERKFAEATKNGMRGFTTPTGLVEIFSEQLLNHCYEPVPRFEDQVSTDRTDEFPLCLTTAKSGYYCHSQHRNIVSLRKRMSKPQVRIHPDTARAQGLEDGDWAELSSPHGTARMYVVLDPNLHPTVVVGSYGWWQGNTTLSMPSYDPFSKKGSNYNRLISGETHDPISGSVPHRSTRCSIKPLPGREFAKPAWQGFRSAFVQELEQVAHDCTRIAFSVAEMDTLPDFLPGQHITLKANIPSSDKPIVRCYSLIGSAVDPDRQVYQIMVRFVPAPTNANGVRDGLMSSFLNNELYPGRHVELRAPSGRFILPIKTDRPIVMVAGGIGVTPFLSYLETLAELDLSHPVRLIYANRNGSGHAYRERISFLQDLLPNLQVMNIYSDPLESDVLGSSHDKTGFVDTHDILRDWQNAMPEVYQCGPPPMMAEVENALVQAGYPPERIHREAFASLTSDKSIPDGPFQVTFAKTGRTIEWTKSSGSLLDLAENHGLTLAHGCRAGQCESCRIKIVEGSAMHYTELAFDEQNHCLACQAVPITNITIDS</sequence>
<dbReference type="PROSITE" id="PS51384">
    <property type="entry name" value="FAD_FR"/>
    <property type="match status" value="1"/>
</dbReference>
<dbReference type="OrthoDB" id="9810782at2"/>
<dbReference type="InterPro" id="IPR012675">
    <property type="entry name" value="Beta-grasp_dom_sf"/>
</dbReference>
<evidence type="ECO:0000256" key="2">
    <source>
        <dbReference type="ARBA" id="ARBA00022723"/>
    </source>
</evidence>
<dbReference type="PANTHER" id="PTHR43742">
    <property type="entry name" value="TRIMETHYLAMINE-N-OXIDE REDUCTASE"/>
    <property type="match status" value="1"/>
</dbReference>
<dbReference type="SUPFAM" id="SSF53706">
    <property type="entry name" value="Formate dehydrogenase/DMSO reductase, domains 1-3"/>
    <property type="match status" value="1"/>
</dbReference>
<dbReference type="Gene3D" id="2.40.30.10">
    <property type="entry name" value="Translation factors"/>
    <property type="match status" value="1"/>
</dbReference>
<evidence type="ECO:0000313" key="9">
    <source>
        <dbReference type="Proteomes" id="UP000219439"/>
    </source>
</evidence>
<dbReference type="PROSITE" id="PS51669">
    <property type="entry name" value="4FE4S_MOW_BIS_MGD"/>
    <property type="match status" value="1"/>
</dbReference>
<accession>A0A285PF78</accession>
<keyword evidence="2" id="KW-0479">Metal-binding</keyword>
<gene>
    <name evidence="8" type="ORF">SAMN06265368_3478</name>
</gene>
<dbReference type="InterPro" id="IPR009010">
    <property type="entry name" value="Asp_de-COase-like_dom_sf"/>
</dbReference>
<dbReference type="Pfam" id="PF00970">
    <property type="entry name" value="FAD_binding_6"/>
    <property type="match status" value="1"/>
</dbReference>
<evidence type="ECO:0000256" key="4">
    <source>
        <dbReference type="ARBA" id="ARBA00023014"/>
    </source>
</evidence>
<dbReference type="SMART" id="SM00926">
    <property type="entry name" value="Molybdop_Fe4S4"/>
    <property type="match status" value="1"/>
</dbReference>
<dbReference type="InterPro" id="IPR006656">
    <property type="entry name" value="Mopterin_OxRdtase"/>
</dbReference>
<dbReference type="CDD" id="cd02781">
    <property type="entry name" value="MopB_CT_Acetylene-hydratase"/>
    <property type="match status" value="1"/>
</dbReference>
<keyword evidence="3" id="KW-0408">Iron</keyword>
<dbReference type="GO" id="GO:0016491">
    <property type="term" value="F:oxidoreductase activity"/>
    <property type="evidence" value="ECO:0007669"/>
    <property type="project" value="InterPro"/>
</dbReference>
<dbReference type="Pfam" id="PF00111">
    <property type="entry name" value="Fer2"/>
    <property type="match status" value="1"/>
</dbReference>
<dbReference type="InterPro" id="IPR050612">
    <property type="entry name" value="Prok_Mopterin_Oxidored"/>
</dbReference>
<dbReference type="InterPro" id="IPR039261">
    <property type="entry name" value="FNR_nucleotide-bd"/>
</dbReference>
<proteinExistence type="inferred from homology"/>
<evidence type="ECO:0000259" key="6">
    <source>
        <dbReference type="PROSITE" id="PS51384"/>
    </source>
</evidence>
<dbReference type="GO" id="GO:0018818">
    <property type="term" value="F:acetylene hydratase activity"/>
    <property type="evidence" value="ECO:0007669"/>
    <property type="project" value="InterPro"/>
</dbReference>